<feature type="region of interest" description="Disordered" evidence="1">
    <location>
        <begin position="1"/>
        <end position="30"/>
    </location>
</feature>
<sequence length="106" mass="12411">MHVENVNSNETLSNDEEEVLSINSEEFTERDIEYEEENDDYRLCDLCYLAQPPNETGDAAAWVFRPCEAMFHKFYAYDPSPNLDEHERKYCIRISKASSQQVQGNH</sequence>
<evidence type="ECO:0000256" key="1">
    <source>
        <dbReference type="SAM" id="MobiDB-lite"/>
    </source>
</evidence>
<evidence type="ECO:0000313" key="3">
    <source>
        <dbReference type="Proteomes" id="UP000277204"/>
    </source>
</evidence>
<dbReference type="EMBL" id="UZAI01017603">
    <property type="protein sequence ID" value="VDP27185.1"/>
    <property type="molecule type" value="Genomic_DNA"/>
</dbReference>
<proteinExistence type="predicted"/>
<keyword evidence="3" id="KW-1185">Reference proteome</keyword>
<evidence type="ECO:0000313" key="2">
    <source>
        <dbReference type="EMBL" id="VDP27185.1"/>
    </source>
</evidence>
<protein>
    <submittedName>
        <fullName evidence="2">Uncharacterized protein</fullName>
    </submittedName>
</protein>
<accession>A0A183MQF7</accession>
<reference evidence="2 3" key="1">
    <citation type="submission" date="2018-11" db="EMBL/GenBank/DDBJ databases">
        <authorList>
            <consortium name="Pathogen Informatics"/>
        </authorList>
    </citation>
    <scope>NUCLEOTIDE SEQUENCE [LARGE SCALE GENOMIC DNA]</scope>
    <source>
        <strain evidence="2 3">Zambia</strain>
    </source>
</reference>
<dbReference type="AlphaFoldDB" id="A0A183MQF7"/>
<gene>
    <name evidence="2" type="ORF">SMRZ_LOCUS18282</name>
</gene>
<organism evidence="2 3">
    <name type="scientific">Schistosoma margrebowiei</name>
    <dbReference type="NCBI Taxonomy" id="48269"/>
    <lineage>
        <taxon>Eukaryota</taxon>
        <taxon>Metazoa</taxon>
        <taxon>Spiralia</taxon>
        <taxon>Lophotrochozoa</taxon>
        <taxon>Platyhelminthes</taxon>
        <taxon>Trematoda</taxon>
        <taxon>Digenea</taxon>
        <taxon>Strigeidida</taxon>
        <taxon>Schistosomatoidea</taxon>
        <taxon>Schistosomatidae</taxon>
        <taxon>Schistosoma</taxon>
    </lineage>
</organism>
<dbReference type="Proteomes" id="UP000277204">
    <property type="component" value="Unassembled WGS sequence"/>
</dbReference>
<name>A0A183MQF7_9TREM</name>
<feature type="compositionally biased region" description="Polar residues" evidence="1">
    <location>
        <begin position="1"/>
        <end position="12"/>
    </location>
</feature>